<dbReference type="InterPro" id="IPR019080">
    <property type="entry name" value="YqaJ_viral_recombinase"/>
</dbReference>
<evidence type="ECO:0000313" key="4">
    <source>
        <dbReference type="Proteomes" id="UP000504635"/>
    </source>
</evidence>
<dbReference type="InterPro" id="IPR011335">
    <property type="entry name" value="Restrct_endonuc-II-like"/>
</dbReference>
<dbReference type="Proteomes" id="UP000504635">
    <property type="component" value="Unplaced"/>
</dbReference>
<dbReference type="OrthoDB" id="6779242at2759"/>
<dbReference type="PANTHER" id="PTHR46609">
    <property type="entry name" value="EXONUCLEASE, PHAGE-TYPE/RECB, C-TERMINAL DOMAIN-CONTAINING PROTEIN"/>
    <property type="match status" value="1"/>
</dbReference>
<dbReference type="SUPFAM" id="SSF52980">
    <property type="entry name" value="Restriction endonuclease-like"/>
    <property type="match status" value="1"/>
</dbReference>
<dbReference type="Pfam" id="PF09588">
    <property type="entry name" value="YqaJ"/>
    <property type="match status" value="1"/>
</dbReference>
<dbReference type="InterPro" id="IPR051703">
    <property type="entry name" value="NF-kappa-B_Signaling_Reg"/>
</dbReference>
<dbReference type="InterPro" id="IPR049012">
    <property type="entry name" value="Mutator_transp_dom"/>
</dbReference>
<evidence type="ECO:0000259" key="3">
    <source>
        <dbReference type="Pfam" id="PF20700"/>
    </source>
</evidence>
<dbReference type="CDD" id="cd22343">
    <property type="entry name" value="PDDEXK_lambda_exonuclease-like"/>
    <property type="match status" value="1"/>
</dbReference>
<protein>
    <submittedName>
        <fullName evidence="5">Uncharacterized protein LOC115875143</fullName>
    </submittedName>
</protein>
<evidence type="ECO:0000259" key="2">
    <source>
        <dbReference type="Pfam" id="PF09588"/>
    </source>
</evidence>
<proteinExistence type="predicted"/>
<dbReference type="InParanoid" id="A0A6J2X5D1"/>
<dbReference type="InterPro" id="IPR011604">
    <property type="entry name" value="PDDEXK-like_dom_sf"/>
</dbReference>
<dbReference type="Pfam" id="PF20700">
    <property type="entry name" value="Mutator"/>
    <property type="match status" value="1"/>
</dbReference>
<sequence>MGRVREDEKNKRNKRLCMSTIRKSQRMKMKKIRSRSGKSADALSFPDTELMTPEVNFIDIPERNTSPMEHDDIEIENCSINGENSQQENEVQGRRIINIAHLFKQILNGEKHEPFDCSLINMKLVSEKRNGLFSKFYLRCEMCHCVKTLTSDNESDNKVNVNSSLVLGSISTGIGYSQVNELASTINMPLMTMNTFNKYHEQVADFIRSSAWQTMEETAAEEAKLSRETGDIDENGVPCITVVTDGAWGKRSYNVNYDSMSGVACIIGYKTGKILFLGVRNKYCSLCSWHENKKKEIPEHKCFKNWEGTSTAMETDIIAEGFKSSVNQYGLKYTKMVGDGDSSVYRKLLEIKPYGNSLVQKVECKNHLLRNFAKKVREICNRKRSNSKNLPVPMTLRKNVLSKFMRIRSAITKAAEFRIKEATTLQRKVELLRGDIKNAPSHVFGEHKECKAIDYFKCEGLGEDLVPTMKQCGIYEDIMTALQRVIDNSTSLIMNMDNNLAEHYNSVVCKFIGGKRVNYSLKGSYQSRCEAAALSFNSGGEYHRIINKAIFGISPESFHKKYYQRKIKEKAKNKAKKVLFSKRVKKNHKEHLPDKDYGPNAYYVPLDLNSQEYEDNAEDFLNKLKKTTEEISRIERNTLGQKANPEWLQERSLRITASNFGQICKMRPTTSPVNAVKHLLYGNFFGNKATRYGNENEPKAIADFENLFNLKVTQSGFHIGAKDYFLGASPDGLVGDDALLEIKCPFSISDQSPSDGIISGKITFAELVNGKLSLKRNHNYFYQVQGQLALTNRKICYFLVWSPHGMLVEKITRDDLFWREKMLPKLKTFYNNCLLPELVDPLHPKGLPIRNKVVAPQLI</sequence>
<feature type="domain" description="YqaJ viral recombinase" evidence="2">
    <location>
        <begin position="646"/>
        <end position="793"/>
    </location>
</feature>
<organism evidence="4 5">
    <name type="scientific">Sitophilus oryzae</name>
    <name type="common">Rice weevil</name>
    <name type="synonym">Curculio oryzae</name>
    <dbReference type="NCBI Taxonomy" id="7048"/>
    <lineage>
        <taxon>Eukaryota</taxon>
        <taxon>Metazoa</taxon>
        <taxon>Ecdysozoa</taxon>
        <taxon>Arthropoda</taxon>
        <taxon>Hexapoda</taxon>
        <taxon>Insecta</taxon>
        <taxon>Pterygota</taxon>
        <taxon>Neoptera</taxon>
        <taxon>Endopterygota</taxon>
        <taxon>Coleoptera</taxon>
        <taxon>Polyphaga</taxon>
        <taxon>Cucujiformia</taxon>
        <taxon>Curculionidae</taxon>
        <taxon>Dryophthorinae</taxon>
        <taxon>Sitophilus</taxon>
    </lineage>
</organism>
<keyword evidence="4" id="KW-1185">Reference proteome</keyword>
<feature type="domain" description="Mutator-like transposase" evidence="3">
    <location>
        <begin position="93"/>
        <end position="458"/>
    </location>
</feature>
<evidence type="ECO:0000256" key="1">
    <source>
        <dbReference type="SAM" id="Coils"/>
    </source>
</evidence>
<dbReference type="AlphaFoldDB" id="A0A6J2X5D1"/>
<keyword evidence="1" id="KW-0175">Coiled coil</keyword>
<dbReference type="GeneID" id="115875143"/>
<feature type="coiled-coil region" evidence="1">
    <location>
        <begin position="610"/>
        <end position="637"/>
    </location>
</feature>
<dbReference type="KEGG" id="soy:115875143"/>
<name>A0A6J2X5D1_SITOR</name>
<reference evidence="5" key="1">
    <citation type="submission" date="2025-08" db="UniProtKB">
        <authorList>
            <consortium name="RefSeq"/>
        </authorList>
    </citation>
    <scope>IDENTIFICATION</scope>
    <source>
        <tissue evidence="5">Gonads</tissue>
    </source>
</reference>
<gene>
    <name evidence="5" type="primary">LOC115875143</name>
</gene>
<dbReference type="RefSeq" id="XP_030746396.1">
    <property type="nucleotide sequence ID" value="XM_030890536.1"/>
</dbReference>
<dbReference type="GO" id="GO:0006281">
    <property type="term" value="P:DNA repair"/>
    <property type="evidence" value="ECO:0007669"/>
    <property type="project" value="UniProtKB-ARBA"/>
</dbReference>
<dbReference type="PANTHER" id="PTHR46609:SF8">
    <property type="entry name" value="YQAJ VIRAL RECOMBINASE DOMAIN-CONTAINING PROTEIN"/>
    <property type="match status" value="1"/>
</dbReference>
<evidence type="ECO:0000313" key="5">
    <source>
        <dbReference type="RefSeq" id="XP_030746396.1"/>
    </source>
</evidence>
<accession>A0A6J2X5D1</accession>
<dbReference type="Gene3D" id="3.90.320.10">
    <property type="match status" value="1"/>
</dbReference>